<evidence type="ECO:0000256" key="5">
    <source>
        <dbReference type="ARBA" id="ARBA00022825"/>
    </source>
</evidence>
<dbReference type="FunFam" id="2.40.10.10:FF:000166">
    <property type="entry name" value="Trypsin"/>
    <property type="match status" value="1"/>
</dbReference>
<accession>A0A3Q1F2D3</accession>
<organism evidence="10 11">
    <name type="scientific">Acanthochromis polyacanthus</name>
    <name type="common">spiny chromis</name>
    <dbReference type="NCBI Taxonomy" id="80966"/>
    <lineage>
        <taxon>Eukaryota</taxon>
        <taxon>Metazoa</taxon>
        <taxon>Chordata</taxon>
        <taxon>Craniata</taxon>
        <taxon>Vertebrata</taxon>
        <taxon>Euteleostomi</taxon>
        <taxon>Actinopterygii</taxon>
        <taxon>Neopterygii</taxon>
        <taxon>Teleostei</taxon>
        <taxon>Neoteleostei</taxon>
        <taxon>Acanthomorphata</taxon>
        <taxon>Ovalentaria</taxon>
        <taxon>Pomacentridae</taxon>
        <taxon>Acanthochromis</taxon>
    </lineage>
</organism>
<dbReference type="GO" id="GO:0004252">
    <property type="term" value="F:serine-type endopeptidase activity"/>
    <property type="evidence" value="ECO:0007669"/>
    <property type="project" value="UniProtKB-EC"/>
</dbReference>
<dbReference type="PANTHER" id="PTHR24264:SF15">
    <property type="entry name" value="RIKEN CDNA 2210010C04 GENE"/>
    <property type="match status" value="1"/>
</dbReference>
<feature type="domain" description="Peptidase S1" evidence="9">
    <location>
        <begin position="34"/>
        <end position="250"/>
    </location>
</feature>
<dbReference type="Gene3D" id="2.40.10.10">
    <property type="entry name" value="Trypsin-like serine proteases"/>
    <property type="match status" value="3"/>
</dbReference>
<dbReference type="CDD" id="cd00190">
    <property type="entry name" value="Tryp_SPc"/>
    <property type="match status" value="1"/>
</dbReference>
<dbReference type="SUPFAM" id="SSF50494">
    <property type="entry name" value="Trypsin-like serine proteases"/>
    <property type="match status" value="1"/>
</dbReference>
<keyword evidence="11" id="KW-1185">Reference proteome</keyword>
<comment type="subcellular location">
    <subcellularLocation>
        <location evidence="1">Secreted</location>
    </subcellularLocation>
</comment>
<dbReference type="InterPro" id="IPR001254">
    <property type="entry name" value="Trypsin_dom"/>
</dbReference>
<dbReference type="GeneTree" id="ENSGT01050000244883"/>
<dbReference type="Proteomes" id="UP000257200">
    <property type="component" value="Unplaced"/>
</dbReference>
<reference evidence="10" key="2">
    <citation type="submission" date="2025-09" db="UniProtKB">
        <authorList>
            <consortium name="Ensembl"/>
        </authorList>
    </citation>
    <scope>IDENTIFICATION</scope>
</reference>
<comment type="catalytic activity">
    <reaction evidence="7">
        <text>Preferential cleavage: Arg-|-Xaa, Lys-|-Xaa.</text>
        <dbReference type="EC" id="3.4.21.4"/>
    </reaction>
</comment>
<dbReference type="InterPro" id="IPR050127">
    <property type="entry name" value="Serine_Proteases_S1"/>
</dbReference>
<dbReference type="EC" id="3.4.21.4" evidence="8"/>
<evidence type="ECO:0000256" key="7">
    <source>
        <dbReference type="ARBA" id="ARBA00036320"/>
    </source>
</evidence>
<evidence type="ECO:0000313" key="10">
    <source>
        <dbReference type="Ensembl" id="ENSAPOP00000011786.1"/>
    </source>
</evidence>
<name>A0A3Q1F2D3_9TELE</name>
<dbReference type="PRINTS" id="PR00722">
    <property type="entry name" value="CHYMOTRYPSIN"/>
</dbReference>
<dbReference type="GO" id="GO:0006508">
    <property type="term" value="P:proteolysis"/>
    <property type="evidence" value="ECO:0007669"/>
    <property type="project" value="UniProtKB-KW"/>
</dbReference>
<dbReference type="InParanoid" id="A0A3Q1F2D3"/>
<keyword evidence="2" id="KW-0964">Secreted</keyword>
<proteinExistence type="predicted"/>
<evidence type="ECO:0000313" key="11">
    <source>
        <dbReference type="Proteomes" id="UP000257200"/>
    </source>
</evidence>
<dbReference type="Ensembl" id="ENSAPOT00000019437.1">
    <property type="protein sequence ID" value="ENSAPOP00000011786.1"/>
    <property type="gene ID" value="ENSAPOG00000014389.1"/>
</dbReference>
<reference evidence="10" key="1">
    <citation type="submission" date="2025-08" db="UniProtKB">
        <authorList>
            <consortium name="Ensembl"/>
        </authorList>
    </citation>
    <scope>IDENTIFICATION</scope>
</reference>
<keyword evidence="3" id="KW-0645">Protease</keyword>
<keyword evidence="6" id="KW-1015">Disulfide bond</keyword>
<keyword evidence="5" id="KW-0720">Serine protease</keyword>
<dbReference type="PROSITE" id="PS50240">
    <property type="entry name" value="TRYPSIN_DOM"/>
    <property type="match status" value="1"/>
</dbReference>
<dbReference type="AlphaFoldDB" id="A0A3Q1F2D3"/>
<dbReference type="SMART" id="SM00020">
    <property type="entry name" value="Tryp_SPc"/>
    <property type="match status" value="1"/>
</dbReference>
<dbReference type="InterPro" id="IPR001314">
    <property type="entry name" value="Peptidase_S1A"/>
</dbReference>
<dbReference type="PANTHER" id="PTHR24264">
    <property type="entry name" value="TRYPSIN-RELATED"/>
    <property type="match status" value="1"/>
</dbReference>
<evidence type="ECO:0000256" key="1">
    <source>
        <dbReference type="ARBA" id="ARBA00004613"/>
    </source>
</evidence>
<sequence>LTSRSSEQQTPPICLRSGRLHRSGSLCSERPDRIVGGYECRKNSVPYQVYLNTGYRFCGGALISRTWVPLLLVQTVHLGEHDLGVDEGTEQIIDAEKIIDHPRYTLYHNDIMLVKLSKPATLNNYVRTVSLPTSCAVTGTKCLTSGWGLTCNFESQYGTVSDRVRCLDVPILSDTNCDSSWPYQFTSNMFCNLVLSHLTLSFLCQGEFGAPLVCNGQLQGLLSWGFYSENMPEVYTKVCKYTSWIRGIMMSE</sequence>
<evidence type="ECO:0000256" key="4">
    <source>
        <dbReference type="ARBA" id="ARBA00022801"/>
    </source>
</evidence>
<dbReference type="Pfam" id="PF00089">
    <property type="entry name" value="Trypsin"/>
    <property type="match status" value="1"/>
</dbReference>
<keyword evidence="4" id="KW-0378">Hydrolase</keyword>
<dbReference type="STRING" id="80966.ENSAPOP00000011786"/>
<dbReference type="GO" id="GO:0005615">
    <property type="term" value="C:extracellular space"/>
    <property type="evidence" value="ECO:0007669"/>
    <property type="project" value="TreeGrafter"/>
</dbReference>
<evidence type="ECO:0000256" key="2">
    <source>
        <dbReference type="ARBA" id="ARBA00022525"/>
    </source>
</evidence>
<dbReference type="InterPro" id="IPR009003">
    <property type="entry name" value="Peptidase_S1_PA"/>
</dbReference>
<evidence type="ECO:0000256" key="6">
    <source>
        <dbReference type="ARBA" id="ARBA00023157"/>
    </source>
</evidence>
<evidence type="ECO:0000259" key="9">
    <source>
        <dbReference type="PROSITE" id="PS50240"/>
    </source>
</evidence>
<evidence type="ECO:0000256" key="8">
    <source>
        <dbReference type="ARBA" id="ARBA00038868"/>
    </source>
</evidence>
<dbReference type="InterPro" id="IPR043504">
    <property type="entry name" value="Peptidase_S1_PA_chymotrypsin"/>
</dbReference>
<evidence type="ECO:0000256" key="3">
    <source>
        <dbReference type="ARBA" id="ARBA00022670"/>
    </source>
</evidence>
<protein>
    <recommendedName>
        <fullName evidence="8">trypsin</fullName>
        <ecNumber evidence="8">3.4.21.4</ecNumber>
    </recommendedName>
</protein>